<keyword evidence="2" id="KW-1185">Reference proteome</keyword>
<dbReference type="Proteomes" id="UP001412067">
    <property type="component" value="Unassembled WGS sequence"/>
</dbReference>
<gene>
    <name evidence="1" type="ORF">KSP40_PGU016978</name>
</gene>
<name>A0ABR2MZ59_9ASPA</name>
<organism evidence="1 2">
    <name type="scientific">Platanthera guangdongensis</name>
    <dbReference type="NCBI Taxonomy" id="2320717"/>
    <lineage>
        <taxon>Eukaryota</taxon>
        <taxon>Viridiplantae</taxon>
        <taxon>Streptophyta</taxon>
        <taxon>Embryophyta</taxon>
        <taxon>Tracheophyta</taxon>
        <taxon>Spermatophyta</taxon>
        <taxon>Magnoliopsida</taxon>
        <taxon>Liliopsida</taxon>
        <taxon>Asparagales</taxon>
        <taxon>Orchidaceae</taxon>
        <taxon>Orchidoideae</taxon>
        <taxon>Orchideae</taxon>
        <taxon>Orchidinae</taxon>
        <taxon>Platanthera</taxon>
    </lineage>
</organism>
<evidence type="ECO:0000313" key="2">
    <source>
        <dbReference type="Proteomes" id="UP001412067"/>
    </source>
</evidence>
<evidence type="ECO:0000313" key="1">
    <source>
        <dbReference type="EMBL" id="KAK8968691.1"/>
    </source>
</evidence>
<dbReference type="EMBL" id="JBBWWR010000004">
    <property type="protein sequence ID" value="KAK8968691.1"/>
    <property type="molecule type" value="Genomic_DNA"/>
</dbReference>
<reference evidence="1 2" key="1">
    <citation type="journal article" date="2022" name="Nat. Plants">
        <title>Genomes of leafy and leafless Platanthera orchids illuminate the evolution of mycoheterotrophy.</title>
        <authorList>
            <person name="Li M.H."/>
            <person name="Liu K.W."/>
            <person name="Li Z."/>
            <person name="Lu H.C."/>
            <person name="Ye Q.L."/>
            <person name="Zhang D."/>
            <person name="Wang J.Y."/>
            <person name="Li Y.F."/>
            <person name="Zhong Z.M."/>
            <person name="Liu X."/>
            <person name="Yu X."/>
            <person name="Liu D.K."/>
            <person name="Tu X.D."/>
            <person name="Liu B."/>
            <person name="Hao Y."/>
            <person name="Liao X.Y."/>
            <person name="Jiang Y.T."/>
            <person name="Sun W.H."/>
            <person name="Chen J."/>
            <person name="Chen Y.Q."/>
            <person name="Ai Y."/>
            <person name="Zhai J.W."/>
            <person name="Wu S.S."/>
            <person name="Zhou Z."/>
            <person name="Hsiao Y.Y."/>
            <person name="Wu W.L."/>
            <person name="Chen Y.Y."/>
            <person name="Lin Y.F."/>
            <person name="Hsu J.L."/>
            <person name="Li C.Y."/>
            <person name="Wang Z.W."/>
            <person name="Zhao X."/>
            <person name="Zhong W.Y."/>
            <person name="Ma X.K."/>
            <person name="Ma L."/>
            <person name="Huang J."/>
            <person name="Chen G.Z."/>
            <person name="Huang M.Z."/>
            <person name="Huang L."/>
            <person name="Peng D.H."/>
            <person name="Luo Y.B."/>
            <person name="Zou S.Q."/>
            <person name="Chen S.P."/>
            <person name="Lan S."/>
            <person name="Tsai W.C."/>
            <person name="Van de Peer Y."/>
            <person name="Liu Z.J."/>
        </authorList>
    </citation>
    <scope>NUCLEOTIDE SEQUENCE [LARGE SCALE GENOMIC DNA]</scope>
    <source>
        <strain evidence="1">Lor288</strain>
    </source>
</reference>
<accession>A0ABR2MZ59</accession>
<proteinExistence type="predicted"/>
<sequence>MMKCAEMEETTEFREAGMQKILRTTNCRAVEKLWLQNFKERSPCTCENCRNWISSISFIVLVELQQTGPAQQPGADEDEDGEAMIGDRRGQYYRRSYAARKAEETFIYFMVAGLPLLRHRSIKRSLNPPARYIGSWSVRYHSGLSCLTGPAGGPVSGPTGRTGRSRPLCVVAVCDLGLPDSLSCTTIASLLLLPLLFFQLMKVTNVEAAINAGMVGIHFKNSDSLKLLNVGIEQAAVNASNKGCLFAGSGGLNWSSPNPAGLVWKTHLENVDARHDSVLEVWMLDRGVGTCVQTGCLEVAQTDGAVRMVAEWSCSVGRDLSIKWHGYYGDRIACCGFCLVGLSPSGCLVR</sequence>
<protein>
    <submittedName>
        <fullName evidence="1">Uncharacterized protein</fullName>
    </submittedName>
</protein>
<comment type="caution">
    <text evidence="1">The sequence shown here is derived from an EMBL/GenBank/DDBJ whole genome shotgun (WGS) entry which is preliminary data.</text>
</comment>